<dbReference type="PROSITE" id="PS50262">
    <property type="entry name" value="G_PROTEIN_RECEP_F1_2"/>
    <property type="match status" value="1"/>
</dbReference>
<keyword evidence="2 8" id="KW-0812">Transmembrane</keyword>
<evidence type="ECO:0000256" key="7">
    <source>
        <dbReference type="ARBA" id="ARBA00023224"/>
    </source>
</evidence>
<accession>A0A814L0L7</accession>
<sequence>MNRYMCNDTSPNSYLNATAYVIQIKLVLASIYVLPVISLIGNSLTIIVLQTNQQLNRSSFAVYAKTLAISDTLVLFCKLLSYENKRHQRPFKFLCIAFQFLAESAVLVSVWTVVLITTERAIIVLFPLHIKKFISGYRARVLVILSAVLITISSSRLLVIKMDKNINTRCQPRQEWIRYIEISLRITEFAYIYIPLTIITVGNCLSCWTLRRALNERRSILKSAIYKHKRLETNENQLIIMLFIVTVMFIFYFMPFTVMRIIPRTGLFGKCFTSSGFSSYLLIRTLCEFMKDLNFCSHFFIYCISGRSFRNALGSLIREKIMRSLINKPRTIDKLLKTKDVITEL</sequence>
<comment type="caution">
    <text evidence="11">The sequence shown here is derived from an EMBL/GenBank/DDBJ whole genome shotgun (WGS) entry which is preliminary data.</text>
</comment>
<evidence type="ECO:0000256" key="8">
    <source>
        <dbReference type="SAM" id="Phobius"/>
    </source>
</evidence>
<feature type="transmembrane region" description="Helical" evidence="8">
    <location>
        <begin position="238"/>
        <end position="258"/>
    </location>
</feature>
<evidence type="ECO:0000313" key="14">
    <source>
        <dbReference type="Proteomes" id="UP000663829"/>
    </source>
</evidence>
<feature type="domain" description="G-protein coupled receptors family 1 profile" evidence="9">
    <location>
        <begin position="41"/>
        <end position="302"/>
    </location>
</feature>
<dbReference type="Proteomes" id="UP000681722">
    <property type="component" value="Unassembled WGS sequence"/>
</dbReference>
<protein>
    <recommendedName>
        <fullName evidence="9">G-protein coupled receptors family 1 profile domain-containing protein</fullName>
    </recommendedName>
</protein>
<evidence type="ECO:0000313" key="11">
    <source>
        <dbReference type="EMBL" id="CAF1059420.1"/>
    </source>
</evidence>
<organism evidence="11 14">
    <name type="scientific">Didymodactylos carnosus</name>
    <dbReference type="NCBI Taxonomy" id="1234261"/>
    <lineage>
        <taxon>Eukaryota</taxon>
        <taxon>Metazoa</taxon>
        <taxon>Spiralia</taxon>
        <taxon>Gnathifera</taxon>
        <taxon>Rotifera</taxon>
        <taxon>Eurotatoria</taxon>
        <taxon>Bdelloidea</taxon>
        <taxon>Philodinida</taxon>
        <taxon>Philodinidae</taxon>
        <taxon>Didymodactylos</taxon>
    </lineage>
</organism>
<keyword evidence="14" id="KW-1185">Reference proteome</keyword>
<dbReference type="Pfam" id="PF00001">
    <property type="entry name" value="7tm_1"/>
    <property type="match status" value="1"/>
</dbReference>
<dbReference type="AlphaFoldDB" id="A0A814L0L7"/>
<keyword evidence="3 8" id="KW-1133">Transmembrane helix</keyword>
<evidence type="ECO:0000256" key="2">
    <source>
        <dbReference type="ARBA" id="ARBA00022692"/>
    </source>
</evidence>
<dbReference type="Gene3D" id="1.20.1070.10">
    <property type="entry name" value="Rhodopsin 7-helix transmembrane proteins"/>
    <property type="match status" value="1"/>
</dbReference>
<dbReference type="Proteomes" id="UP000682733">
    <property type="component" value="Unassembled WGS sequence"/>
</dbReference>
<evidence type="ECO:0000313" key="13">
    <source>
        <dbReference type="EMBL" id="CAF3827940.1"/>
    </source>
</evidence>
<gene>
    <name evidence="11" type="ORF">GPM918_LOCUS16699</name>
    <name evidence="10" type="ORF">OVA965_LOCUS8213</name>
    <name evidence="13" type="ORF">SRO942_LOCUS16698</name>
    <name evidence="12" type="ORF">TMI583_LOCUS8209</name>
</gene>
<dbReference type="Proteomes" id="UP000663829">
    <property type="component" value="Unassembled WGS sequence"/>
</dbReference>
<feature type="transmembrane region" description="Helical" evidence="8">
    <location>
        <begin position="60"/>
        <end position="81"/>
    </location>
</feature>
<feature type="transmembrane region" description="Helical" evidence="8">
    <location>
        <begin position="137"/>
        <end position="159"/>
    </location>
</feature>
<dbReference type="EMBL" id="CAJNOK010002732">
    <property type="protein sequence ID" value="CAF0872644.1"/>
    <property type="molecule type" value="Genomic_DNA"/>
</dbReference>
<evidence type="ECO:0000313" key="10">
    <source>
        <dbReference type="EMBL" id="CAF0872644.1"/>
    </source>
</evidence>
<comment type="subcellular location">
    <subcellularLocation>
        <location evidence="1">Membrane</location>
        <topology evidence="1">Multi-pass membrane protein</topology>
    </subcellularLocation>
</comment>
<dbReference type="PANTHER" id="PTHR24243">
    <property type="entry name" value="G-PROTEIN COUPLED RECEPTOR"/>
    <property type="match status" value="1"/>
</dbReference>
<dbReference type="EMBL" id="CAJOBC010004443">
    <property type="protein sequence ID" value="CAF3827940.1"/>
    <property type="molecule type" value="Genomic_DNA"/>
</dbReference>
<evidence type="ECO:0000256" key="3">
    <source>
        <dbReference type="ARBA" id="ARBA00022989"/>
    </source>
</evidence>
<name>A0A814L0L7_9BILA</name>
<evidence type="ECO:0000256" key="5">
    <source>
        <dbReference type="ARBA" id="ARBA00023136"/>
    </source>
</evidence>
<evidence type="ECO:0000256" key="6">
    <source>
        <dbReference type="ARBA" id="ARBA00023170"/>
    </source>
</evidence>
<keyword evidence="7" id="KW-0807">Transducer</keyword>
<dbReference type="SUPFAM" id="SSF81321">
    <property type="entry name" value="Family A G protein-coupled receptor-like"/>
    <property type="match status" value="1"/>
</dbReference>
<dbReference type="EMBL" id="CAJOBA010002733">
    <property type="protein sequence ID" value="CAF3657442.1"/>
    <property type="molecule type" value="Genomic_DNA"/>
</dbReference>
<evidence type="ECO:0000256" key="1">
    <source>
        <dbReference type="ARBA" id="ARBA00004141"/>
    </source>
</evidence>
<dbReference type="InterPro" id="IPR017452">
    <property type="entry name" value="GPCR_Rhodpsn_7TM"/>
</dbReference>
<dbReference type="GO" id="GO:0004930">
    <property type="term" value="F:G protein-coupled receptor activity"/>
    <property type="evidence" value="ECO:0007669"/>
    <property type="project" value="UniProtKB-KW"/>
</dbReference>
<dbReference type="InterPro" id="IPR000276">
    <property type="entry name" value="GPCR_Rhodpsn"/>
</dbReference>
<dbReference type="Proteomes" id="UP000677228">
    <property type="component" value="Unassembled WGS sequence"/>
</dbReference>
<feature type="transmembrane region" description="Helical" evidence="8">
    <location>
        <begin position="93"/>
        <end position="117"/>
    </location>
</feature>
<keyword evidence="4" id="KW-0297">G-protein coupled receptor</keyword>
<reference evidence="11" key="1">
    <citation type="submission" date="2021-02" db="EMBL/GenBank/DDBJ databases">
        <authorList>
            <person name="Nowell W R."/>
        </authorList>
    </citation>
    <scope>NUCLEOTIDE SEQUENCE</scope>
</reference>
<dbReference type="GO" id="GO:0005886">
    <property type="term" value="C:plasma membrane"/>
    <property type="evidence" value="ECO:0007669"/>
    <property type="project" value="TreeGrafter"/>
</dbReference>
<feature type="transmembrane region" description="Helical" evidence="8">
    <location>
        <begin position="26"/>
        <end position="48"/>
    </location>
</feature>
<keyword evidence="5 8" id="KW-0472">Membrane</keyword>
<dbReference type="EMBL" id="CAJNOQ010004443">
    <property type="protein sequence ID" value="CAF1059420.1"/>
    <property type="molecule type" value="Genomic_DNA"/>
</dbReference>
<evidence type="ECO:0000313" key="12">
    <source>
        <dbReference type="EMBL" id="CAF3657442.1"/>
    </source>
</evidence>
<evidence type="ECO:0000256" key="4">
    <source>
        <dbReference type="ARBA" id="ARBA00023040"/>
    </source>
</evidence>
<dbReference type="OrthoDB" id="9990906at2759"/>
<dbReference type="PANTHER" id="PTHR24243:SF230">
    <property type="entry name" value="G-PROTEIN COUPLED RECEPTORS FAMILY 1 PROFILE DOMAIN-CONTAINING PROTEIN"/>
    <property type="match status" value="1"/>
</dbReference>
<proteinExistence type="predicted"/>
<dbReference type="PRINTS" id="PR00237">
    <property type="entry name" value="GPCRRHODOPSN"/>
</dbReference>
<evidence type="ECO:0000259" key="9">
    <source>
        <dbReference type="PROSITE" id="PS50262"/>
    </source>
</evidence>
<keyword evidence="6" id="KW-0675">Receptor</keyword>